<protein>
    <recommendedName>
        <fullName evidence="7">Glycerophosphoryl diester phosphodiesterase membrane domain-containing protein</fullName>
    </recommendedName>
</protein>
<evidence type="ECO:0000256" key="5">
    <source>
        <dbReference type="SAM" id="Phobius"/>
    </source>
</evidence>
<dbReference type="Pfam" id="PF07264">
    <property type="entry name" value="EI24"/>
    <property type="match status" value="1"/>
</dbReference>
<evidence type="ECO:0008006" key="7">
    <source>
        <dbReference type="Google" id="ProtNLM"/>
    </source>
</evidence>
<evidence type="ECO:0000256" key="3">
    <source>
        <dbReference type="ARBA" id="ARBA00022989"/>
    </source>
</evidence>
<keyword evidence="2 5" id="KW-0812">Transmembrane</keyword>
<gene>
    <name evidence="6" type="ORF">METZ01_LOCUS134082</name>
</gene>
<dbReference type="AlphaFoldDB" id="A0A381YW22"/>
<comment type="subcellular location">
    <subcellularLocation>
        <location evidence="1">Membrane</location>
        <topology evidence="1">Multi-pass membrane protein</topology>
    </subcellularLocation>
</comment>
<keyword evidence="4 5" id="KW-0472">Membrane</keyword>
<evidence type="ECO:0000313" key="6">
    <source>
        <dbReference type="EMBL" id="SVA81228.1"/>
    </source>
</evidence>
<feature type="transmembrane region" description="Helical" evidence="5">
    <location>
        <begin position="79"/>
        <end position="104"/>
    </location>
</feature>
<organism evidence="6">
    <name type="scientific">marine metagenome</name>
    <dbReference type="NCBI Taxonomy" id="408172"/>
    <lineage>
        <taxon>unclassified sequences</taxon>
        <taxon>metagenomes</taxon>
        <taxon>ecological metagenomes</taxon>
    </lineage>
</organism>
<keyword evidence="3 5" id="KW-1133">Transmembrane helix</keyword>
<sequence length="253" mass="28803">MNDMNTRKKVTLQKTNAVTVFRSGHQALSEIEGLRGMAVRGMLFNYLIFFAATLALNGLFYYQLLGPLINWLFGVGEGFWAAVGSVVLWSIQLTVAAVFAMVALRFSVELLSLWHQSLVLRIIKHFRQIEEPTFSFKAWMANIKYILKESLKACLFPVMLLFVGLIPVIGPPIVFVLESHLLGRESTIVYLDSLTNPEEAAELRKSWRWLPVRIGWLPTVLTFIPFIGWLFLPLTITYEVIGFAYLVEKSRNS</sequence>
<dbReference type="EMBL" id="UINC01019209">
    <property type="protein sequence ID" value="SVA81228.1"/>
    <property type="molecule type" value="Genomic_DNA"/>
</dbReference>
<evidence type="ECO:0000256" key="4">
    <source>
        <dbReference type="ARBA" id="ARBA00023136"/>
    </source>
</evidence>
<feature type="transmembrane region" description="Helical" evidence="5">
    <location>
        <begin position="43"/>
        <end position="64"/>
    </location>
</feature>
<dbReference type="InterPro" id="IPR059112">
    <property type="entry name" value="CysZ/EI24"/>
</dbReference>
<proteinExistence type="predicted"/>
<evidence type="ECO:0000256" key="2">
    <source>
        <dbReference type="ARBA" id="ARBA00022692"/>
    </source>
</evidence>
<reference evidence="6" key="1">
    <citation type="submission" date="2018-05" db="EMBL/GenBank/DDBJ databases">
        <authorList>
            <person name="Lanie J.A."/>
            <person name="Ng W.-L."/>
            <person name="Kazmierczak K.M."/>
            <person name="Andrzejewski T.M."/>
            <person name="Davidsen T.M."/>
            <person name="Wayne K.J."/>
            <person name="Tettelin H."/>
            <person name="Glass J.I."/>
            <person name="Rusch D."/>
            <person name="Podicherti R."/>
            <person name="Tsui H.-C.T."/>
            <person name="Winkler M.E."/>
        </authorList>
    </citation>
    <scope>NUCLEOTIDE SEQUENCE</scope>
</reference>
<name>A0A381YW22_9ZZZZ</name>
<feature type="transmembrane region" description="Helical" evidence="5">
    <location>
        <begin position="226"/>
        <end position="247"/>
    </location>
</feature>
<evidence type="ECO:0000256" key="1">
    <source>
        <dbReference type="ARBA" id="ARBA00004141"/>
    </source>
</evidence>
<accession>A0A381YW22</accession>
<feature type="transmembrane region" description="Helical" evidence="5">
    <location>
        <begin position="154"/>
        <end position="177"/>
    </location>
</feature>